<dbReference type="AlphaFoldDB" id="A0A1B9C264"/>
<reference evidence="1" key="2">
    <citation type="submission" date="2016-07" db="EMBL/GenBank/DDBJ databases">
        <authorList>
            <person name="Coyne R.S."/>
            <person name="Hamilton E.P."/>
            <person name="Orias E."/>
            <person name="Russ C."/>
            <person name="Kapusta A."/>
            <person name="Bidwell S.L."/>
            <person name="Krishnakumar V."/>
            <person name="Zafar N."/>
            <person name="Tang H."/>
            <person name="Hadjithomas M."/>
        </authorList>
    </citation>
    <scope>NUCLEOTIDE SEQUENCE [LARGE SCALE GENOMIC DNA]</scope>
    <source>
        <strain evidence="1">SB210</strain>
    </source>
</reference>
<protein>
    <submittedName>
        <fullName evidence="1">Uncharacterized protein</fullName>
    </submittedName>
</protein>
<sequence length="286" mass="33625">MRNQLLNQSFEASLKNNFEKLENMFSSACKIQLKDNVLQEQFPLKLLLSYFQNRQCKVNDQQLNIFQLSDENQNLIKNLIELFTQWQLSLEEIKNVQYEDSLVKYILKHISQIQKSDQLILPIGYSQINLIKNNVTHIKMFDNQYQGFYPSCIIIENNPTNKCKNLRIIDPITPYQSSINQINIDKINLGIYIDDVAFGSLSEVFLQQLLSIRIFKSYSHYLYEELYEVALSQLEGKSYIKQNESGFLKLDEKRFQNLSYTLVKKTALKNNTMIVNGLVFQQQKIF</sequence>
<name>A0A1B9C264_TETTS</name>
<proteinExistence type="predicted"/>
<dbReference type="Proteomes" id="UP000242602">
    <property type="component" value="Unassembled WGS sequence"/>
</dbReference>
<reference evidence="1" key="1">
    <citation type="submission" date="2011-11" db="EMBL/GenBank/DDBJ databases">
        <title>The Genome Sequence of Tetrahymena thermophila SB210.</title>
        <authorList>
            <consortium name="The Broad Institute Genome Sequencing Platform"/>
            <person name="Russ C."/>
            <person name="Coyne R.S."/>
            <person name="Orias E."/>
            <person name="Taverna S.D."/>
            <person name="Papazyan R."/>
            <person name="Young S.K."/>
            <person name="Zeng Q."/>
            <person name="Gargeya S."/>
            <person name="Fitzgerald M."/>
            <person name="Haas B."/>
            <person name="Abouelleil A."/>
            <person name="Alvarado L."/>
            <person name="Arachchi H.M."/>
            <person name="Berlin A."/>
            <person name="Brown A."/>
            <person name="Chapman S.B."/>
            <person name="Chen Z."/>
            <person name="Dunbar C."/>
            <person name="Freedman E."/>
            <person name="Gearin G."/>
            <person name="Goldberg J."/>
            <person name="Griggs A."/>
            <person name="Gujja S."/>
            <person name="Heiman D."/>
            <person name="Howarth C."/>
            <person name="Lui A."/>
            <person name="MacDonald P.J.P."/>
            <person name="Montmayeur A."/>
            <person name="Murphy C."/>
            <person name="Neiman D."/>
            <person name="Pearson M."/>
            <person name="Priest M."/>
            <person name="Roberts A."/>
            <person name="Saif S."/>
            <person name="Shea T."/>
            <person name="Sisk P."/>
            <person name="Stolte C."/>
            <person name="Sykes S."/>
            <person name="Wortman J."/>
            <person name="Nusbaum C."/>
            <person name="Birren B."/>
        </authorList>
    </citation>
    <scope>NUCLEOTIDE SEQUENCE [LARGE SCALE GENOMIC DNA]</scope>
    <source>
        <strain evidence="1">SB210</strain>
    </source>
</reference>
<organism evidence="1">
    <name type="scientific">Tetrahymena thermophila (strain SB210)</name>
    <dbReference type="NCBI Taxonomy" id="312017"/>
    <lineage>
        <taxon>Eukaryota</taxon>
        <taxon>Sar</taxon>
        <taxon>Alveolata</taxon>
        <taxon>Ciliophora</taxon>
        <taxon>Intramacronucleata</taxon>
        <taxon>Oligohymenophorea</taxon>
        <taxon>Hymenostomatida</taxon>
        <taxon>Tetrahymenina</taxon>
        <taxon>Tetrahymenidae</taxon>
        <taxon>Tetrahymena</taxon>
    </lineage>
</organism>
<gene>
    <name evidence="1" type="ORF">TTHMIC_00018</name>
</gene>
<dbReference type="EMBL" id="JH659694">
    <property type="protein sequence ID" value="OCB06991.1"/>
    <property type="molecule type" value="Genomic_DNA"/>
</dbReference>
<accession>A0A1B9C264</accession>
<evidence type="ECO:0000313" key="1">
    <source>
        <dbReference type="EMBL" id="OCB06991.1"/>
    </source>
</evidence>